<evidence type="ECO:0000313" key="7">
    <source>
        <dbReference type="Proteomes" id="UP000695000"/>
    </source>
</evidence>
<accession>A0ABM1ME34</accession>
<sequence>GRAFGDGSQCEVVAARVALENQNTVVDSSSRMLSGTWLSEGCENRPGPEYVLRSYTFKPDGSYRFIQHHYWDDSCSTPKLTIVSVGLLRMKKGSMFHGDSSVGFIRPINISIIPQDIRATKELDDLVAHECPDQNWKAWRRYDEHLVYENNNFFKQTHYQSREQYTGNSISGRQMSQSSGDISCLGSLKWAFNELKLIKIQLRPIFMNSLDKKKPRNYRFELLLGDIHSRTEHRENYSPTSYQQPLINHIPDGSIVNVNSKNYTIKNNCNICANLFSSSKTPPHLFEKPHLPPFIWGEWTSTRCEIRPMGLYLTRKFNFFISNSEWVADHKFYDDPFCTIPKFVASVSGHFSLSAKNTVIPASTNIDLILENASLIIHSRRMVREMNLLKTCGPYNWKLGQAQDLSSTRGCAQLGILVPSVHYDIVKVEINYEGNCLLYLGQFDTDNMPTTNADRPSAFQEPLVKCGEAPNFIGEEDEYYDDLMMYNSSIQTQNLIHILIMSIALIKLL</sequence>
<protein>
    <submittedName>
        <fullName evidence="8">Protein APCDD1-like</fullName>
    </submittedName>
</protein>
<reference evidence="8" key="1">
    <citation type="submission" date="2025-08" db="UniProtKB">
        <authorList>
            <consortium name="RefSeq"/>
        </authorList>
    </citation>
    <scope>IDENTIFICATION</scope>
    <source>
        <tissue evidence="8">Whole Larva</tissue>
    </source>
</reference>
<evidence type="ECO:0000259" key="6">
    <source>
        <dbReference type="SMART" id="SM01352"/>
    </source>
</evidence>
<dbReference type="SMART" id="SM01352">
    <property type="entry name" value="APCDDC"/>
    <property type="match status" value="2"/>
</dbReference>
<dbReference type="PANTHER" id="PTHR31021:SF1">
    <property type="entry name" value="CHROMOSOME UNDETERMINED SCAFFOLD_56, WHOLE GENOME SHOTGUN SEQUENCE"/>
    <property type="match status" value="1"/>
</dbReference>
<keyword evidence="3" id="KW-0732">Signal</keyword>
<dbReference type="Pfam" id="PF14921">
    <property type="entry name" value="APCDDC"/>
    <property type="match status" value="2"/>
</dbReference>
<gene>
    <name evidence="8" type="primary">LOC108559952</name>
</gene>
<evidence type="ECO:0000256" key="2">
    <source>
        <dbReference type="ARBA" id="ARBA00022692"/>
    </source>
</evidence>
<keyword evidence="2" id="KW-0812">Transmembrane</keyword>
<evidence type="ECO:0000256" key="3">
    <source>
        <dbReference type="ARBA" id="ARBA00022729"/>
    </source>
</evidence>
<keyword evidence="5" id="KW-0325">Glycoprotein</keyword>
<evidence type="ECO:0000256" key="1">
    <source>
        <dbReference type="ARBA" id="ARBA00004167"/>
    </source>
</evidence>
<dbReference type="InterPro" id="IPR042425">
    <property type="entry name" value="APCDD1"/>
</dbReference>
<dbReference type="GeneID" id="108559952"/>
<evidence type="ECO:0000313" key="8">
    <source>
        <dbReference type="RefSeq" id="XP_017772834.1"/>
    </source>
</evidence>
<proteinExistence type="predicted"/>
<evidence type="ECO:0000256" key="4">
    <source>
        <dbReference type="ARBA" id="ARBA00023136"/>
    </source>
</evidence>
<comment type="subcellular location">
    <subcellularLocation>
        <location evidence="1">Membrane</location>
        <topology evidence="1">Single-pass membrane protein</topology>
    </subcellularLocation>
</comment>
<keyword evidence="7" id="KW-1185">Reference proteome</keyword>
<evidence type="ECO:0000256" key="5">
    <source>
        <dbReference type="ARBA" id="ARBA00023180"/>
    </source>
</evidence>
<keyword evidence="4" id="KW-0472">Membrane</keyword>
<dbReference type="InterPro" id="IPR029405">
    <property type="entry name" value="APCDD1_dom"/>
</dbReference>
<feature type="non-terminal residue" evidence="8">
    <location>
        <position position="1"/>
    </location>
</feature>
<feature type="domain" description="APCDD1" evidence="6">
    <location>
        <begin position="9"/>
        <end position="252"/>
    </location>
</feature>
<feature type="domain" description="APCDD1" evidence="6">
    <location>
        <begin position="271"/>
        <end position="471"/>
    </location>
</feature>
<name>A0ABM1ME34_NICVS</name>
<organism evidence="7 8">
    <name type="scientific">Nicrophorus vespilloides</name>
    <name type="common">Boreal carrion beetle</name>
    <dbReference type="NCBI Taxonomy" id="110193"/>
    <lineage>
        <taxon>Eukaryota</taxon>
        <taxon>Metazoa</taxon>
        <taxon>Ecdysozoa</taxon>
        <taxon>Arthropoda</taxon>
        <taxon>Hexapoda</taxon>
        <taxon>Insecta</taxon>
        <taxon>Pterygota</taxon>
        <taxon>Neoptera</taxon>
        <taxon>Endopterygota</taxon>
        <taxon>Coleoptera</taxon>
        <taxon>Polyphaga</taxon>
        <taxon>Staphyliniformia</taxon>
        <taxon>Silphidae</taxon>
        <taxon>Nicrophorinae</taxon>
        <taxon>Nicrophorus</taxon>
    </lineage>
</organism>
<dbReference type="RefSeq" id="XP_017772834.1">
    <property type="nucleotide sequence ID" value="XM_017917345.1"/>
</dbReference>
<dbReference type="Proteomes" id="UP000695000">
    <property type="component" value="Unplaced"/>
</dbReference>
<dbReference type="PANTHER" id="PTHR31021">
    <property type="entry name" value="ADENOMATOSIS POLYPOSIS COLI DOWN-REGULATED 1"/>
    <property type="match status" value="1"/>
</dbReference>